<gene>
    <name evidence="1" type="ORF">UFOVP1279_62</name>
</gene>
<protein>
    <submittedName>
        <fullName evidence="1">Uncharacterized protein</fullName>
    </submittedName>
</protein>
<evidence type="ECO:0000313" key="1">
    <source>
        <dbReference type="EMBL" id="CAB4195144.1"/>
    </source>
</evidence>
<dbReference type="EMBL" id="LR797224">
    <property type="protein sequence ID" value="CAB4195144.1"/>
    <property type="molecule type" value="Genomic_DNA"/>
</dbReference>
<accession>A0A6J5RTC3</accession>
<name>A0A6J5RTC3_9CAUD</name>
<organism evidence="1">
    <name type="scientific">uncultured Caudovirales phage</name>
    <dbReference type="NCBI Taxonomy" id="2100421"/>
    <lineage>
        <taxon>Viruses</taxon>
        <taxon>Duplodnaviria</taxon>
        <taxon>Heunggongvirae</taxon>
        <taxon>Uroviricota</taxon>
        <taxon>Caudoviricetes</taxon>
        <taxon>Peduoviridae</taxon>
        <taxon>Maltschvirus</taxon>
        <taxon>Maltschvirus maltsch</taxon>
    </lineage>
</organism>
<reference evidence="1" key="1">
    <citation type="submission" date="2020-05" db="EMBL/GenBank/DDBJ databases">
        <authorList>
            <person name="Chiriac C."/>
            <person name="Salcher M."/>
            <person name="Ghai R."/>
            <person name="Kavagutti S V."/>
        </authorList>
    </citation>
    <scope>NUCLEOTIDE SEQUENCE</scope>
</reference>
<proteinExistence type="predicted"/>
<sequence>MSDLSITEILMAEQIHQTHQFDGLSLKQIKKHREFLAYKELVKDWIRVQEILSNTASSDAVRVLGIDEIERRAEVTYNQLLSQTDWVSTLLETAGWDWSIKDGLLAVTVPLVKIKTTKKEEPA</sequence>